<proteinExistence type="predicted"/>
<protein>
    <submittedName>
        <fullName evidence="3">Uncharacterized protein</fullName>
    </submittedName>
</protein>
<evidence type="ECO:0000256" key="2">
    <source>
        <dbReference type="SAM" id="MobiDB-lite"/>
    </source>
</evidence>
<name>A5B1U4_VITVI</name>
<feature type="region of interest" description="Disordered" evidence="2">
    <location>
        <begin position="109"/>
        <end position="143"/>
    </location>
</feature>
<evidence type="ECO:0000256" key="1">
    <source>
        <dbReference type="SAM" id="Coils"/>
    </source>
</evidence>
<organism evidence="3">
    <name type="scientific">Vitis vinifera</name>
    <name type="common">Grape</name>
    <dbReference type="NCBI Taxonomy" id="29760"/>
    <lineage>
        <taxon>Eukaryota</taxon>
        <taxon>Viridiplantae</taxon>
        <taxon>Streptophyta</taxon>
        <taxon>Embryophyta</taxon>
        <taxon>Tracheophyta</taxon>
        <taxon>Spermatophyta</taxon>
        <taxon>Magnoliopsida</taxon>
        <taxon>eudicotyledons</taxon>
        <taxon>Gunneridae</taxon>
        <taxon>Pentapetalae</taxon>
        <taxon>rosids</taxon>
        <taxon>Vitales</taxon>
        <taxon>Vitaceae</taxon>
        <taxon>Viteae</taxon>
        <taxon>Vitis</taxon>
    </lineage>
</organism>
<gene>
    <name evidence="3" type="ORF">VITISV_010021</name>
</gene>
<accession>A5B1U4</accession>
<reference evidence="3" key="1">
    <citation type="journal article" date="2007" name="PLoS ONE">
        <title>The first genome sequence of an elite grapevine cultivar (Pinot noir Vitis vinifera L.): coping with a highly heterozygous genome.</title>
        <authorList>
            <person name="Velasco R."/>
            <person name="Zharkikh A."/>
            <person name="Troggio M."/>
            <person name="Cartwright D.A."/>
            <person name="Cestaro A."/>
            <person name="Pruss D."/>
            <person name="Pindo M."/>
            <person name="FitzGerald L.M."/>
            <person name="Vezzulli S."/>
            <person name="Reid J."/>
            <person name="Malacarne G."/>
            <person name="Iliev D."/>
            <person name="Coppola G."/>
            <person name="Wardell B."/>
            <person name="Micheletti D."/>
            <person name="Macalma T."/>
            <person name="Facci M."/>
            <person name="Mitchell J.T."/>
            <person name="Perazzolli M."/>
            <person name="Eldredge G."/>
            <person name="Gatto P."/>
            <person name="Oyzerski R."/>
            <person name="Moretto M."/>
            <person name="Gutin N."/>
            <person name="Stefanini M."/>
            <person name="Chen Y."/>
            <person name="Segala C."/>
            <person name="Davenport C."/>
            <person name="Dematte L."/>
            <person name="Mraz A."/>
            <person name="Battilana J."/>
            <person name="Stormo K."/>
            <person name="Costa F."/>
            <person name="Tao Q."/>
            <person name="Si-Ammour A."/>
            <person name="Harkins T."/>
            <person name="Lackey A."/>
            <person name="Perbost C."/>
            <person name="Taillon B."/>
            <person name="Stella A."/>
            <person name="Solovyev V."/>
            <person name="Fawcett J.A."/>
            <person name="Sterck L."/>
            <person name="Vandepoele K."/>
            <person name="Grando S.M."/>
            <person name="Toppo S."/>
            <person name="Moser C."/>
            <person name="Lanchbury J."/>
            <person name="Bogden R."/>
            <person name="Skolnick M."/>
            <person name="Sgaramella V."/>
            <person name="Bhatnagar S.K."/>
            <person name="Fontana P."/>
            <person name="Gutin A."/>
            <person name="Van de Peer Y."/>
            <person name="Salamini F."/>
            <person name="Viola R."/>
        </authorList>
    </citation>
    <scope>NUCLEOTIDE SEQUENCE</scope>
</reference>
<feature type="compositionally biased region" description="Acidic residues" evidence="2">
    <location>
        <begin position="111"/>
        <end position="124"/>
    </location>
</feature>
<dbReference type="EMBL" id="AM443666">
    <property type="protein sequence ID" value="CAN78559.1"/>
    <property type="molecule type" value="Genomic_DNA"/>
</dbReference>
<sequence>MWEKLLVHQVLKDLAQSVCDKYKDRSHQIPKLEKRLAESEENLKTTLNKVECLRKKETSLCQEKSQLEKGLESIRLEMVEKLEAANWEKHQALLDLKANTLEKYKIAVSDVGDDDGEEGEDEEDRGIGNVNEPIPNLSTTTSKAYDSTDASKKIILDVVIQVMTNAIFVELDCPFHHHAKDIWFVKYLPDSRVTPNGSFNQKYL</sequence>
<feature type="coiled-coil region" evidence="1">
    <location>
        <begin position="29"/>
        <end position="56"/>
    </location>
</feature>
<evidence type="ECO:0000313" key="3">
    <source>
        <dbReference type="EMBL" id="CAN78559.1"/>
    </source>
</evidence>
<dbReference type="AlphaFoldDB" id="A5B1U4"/>
<keyword evidence="1" id="KW-0175">Coiled coil</keyword>